<dbReference type="PANTHER" id="PTHR43667">
    <property type="entry name" value="CYCLOPROPANE-FATTY-ACYL-PHOSPHOLIPID SYNTHASE"/>
    <property type="match status" value="1"/>
</dbReference>
<dbReference type="GO" id="GO:0032259">
    <property type="term" value="P:methylation"/>
    <property type="evidence" value="ECO:0007669"/>
    <property type="project" value="UniProtKB-KW"/>
</dbReference>
<evidence type="ECO:0000256" key="4">
    <source>
        <dbReference type="ARBA" id="ARBA00022691"/>
    </source>
</evidence>
<keyword evidence="2 6" id="KW-0489">Methyltransferase</keyword>
<reference evidence="6 7" key="1">
    <citation type="submission" date="2020-04" db="EMBL/GenBank/DDBJ databases">
        <authorList>
            <person name="De Canck E."/>
        </authorList>
    </citation>
    <scope>NUCLEOTIDE SEQUENCE [LARGE SCALE GENOMIC DNA]</scope>
    <source>
        <strain evidence="6 7">LMG 3441</strain>
    </source>
</reference>
<dbReference type="Proteomes" id="UP000494269">
    <property type="component" value="Unassembled WGS sequence"/>
</dbReference>
<proteinExistence type="inferred from homology"/>
<dbReference type="InterPro" id="IPR003333">
    <property type="entry name" value="CMAS"/>
</dbReference>
<dbReference type="AlphaFoldDB" id="A0A6S6ZPW8"/>
<dbReference type="PANTHER" id="PTHR43667:SF2">
    <property type="entry name" value="FATTY ACID C-METHYL TRANSFERASE"/>
    <property type="match status" value="1"/>
</dbReference>
<evidence type="ECO:0000256" key="2">
    <source>
        <dbReference type="ARBA" id="ARBA00022603"/>
    </source>
</evidence>
<evidence type="ECO:0000256" key="5">
    <source>
        <dbReference type="ARBA" id="ARBA00023098"/>
    </source>
</evidence>
<dbReference type="PIRSF" id="PIRSF003085">
    <property type="entry name" value="CMAS"/>
    <property type="match status" value="1"/>
</dbReference>
<dbReference type="InterPro" id="IPR050723">
    <property type="entry name" value="CFA/CMAS"/>
</dbReference>
<accession>A0A6S6ZPW8</accession>
<organism evidence="6 7">
    <name type="scientific">Achromobacter kerstersii</name>
    <dbReference type="NCBI Taxonomy" id="1353890"/>
    <lineage>
        <taxon>Bacteria</taxon>
        <taxon>Pseudomonadati</taxon>
        <taxon>Pseudomonadota</taxon>
        <taxon>Betaproteobacteria</taxon>
        <taxon>Burkholderiales</taxon>
        <taxon>Alcaligenaceae</taxon>
        <taxon>Achromobacter</taxon>
    </lineage>
</organism>
<dbReference type="EMBL" id="CADIJQ010000001">
    <property type="protein sequence ID" value="CAB3657106.1"/>
    <property type="molecule type" value="Genomic_DNA"/>
</dbReference>
<dbReference type="InterPro" id="IPR029063">
    <property type="entry name" value="SAM-dependent_MTases_sf"/>
</dbReference>
<dbReference type="EC" id="2.1.1.79" evidence="6"/>
<dbReference type="RefSeq" id="WP_175168568.1">
    <property type="nucleotide sequence ID" value="NZ_CADIJQ010000001.1"/>
</dbReference>
<dbReference type="CDD" id="cd02440">
    <property type="entry name" value="AdoMet_MTases"/>
    <property type="match status" value="1"/>
</dbReference>
<keyword evidence="3 6" id="KW-0808">Transferase</keyword>
<protein>
    <submittedName>
        <fullName evidence="6">Cyclopropane-fatty-acyl-phospholipid synthase</fullName>
        <ecNumber evidence="6">2.1.1.79</ecNumber>
    </submittedName>
</protein>
<evidence type="ECO:0000313" key="6">
    <source>
        <dbReference type="EMBL" id="CAB3657106.1"/>
    </source>
</evidence>
<dbReference type="GO" id="GO:0008825">
    <property type="term" value="F:cyclopropane-fatty-acyl-phospholipid synthase activity"/>
    <property type="evidence" value="ECO:0007669"/>
    <property type="project" value="UniProtKB-EC"/>
</dbReference>
<keyword evidence="4" id="KW-0949">S-adenosyl-L-methionine</keyword>
<dbReference type="GO" id="GO:0008610">
    <property type="term" value="P:lipid biosynthetic process"/>
    <property type="evidence" value="ECO:0007669"/>
    <property type="project" value="InterPro"/>
</dbReference>
<evidence type="ECO:0000256" key="3">
    <source>
        <dbReference type="ARBA" id="ARBA00022679"/>
    </source>
</evidence>
<comment type="similarity">
    <text evidence="1">Belongs to the CFA/CMAS family.</text>
</comment>
<sequence>MHSNTGAELPIPAKGAQAATSSRAERLFIDLLRQHLRDASLLIIDGGRRHAVGQSGAAELVLRVHRPDFYARVLLQGNLGMGESFMEGGFDVDDGRLADVLAVLLKARMDRKTGRHWRYALRYGALLAGNLLAGKTRNVRRHYDVGEDLFDAFLHDRYQVYSCGYARNADADIDTLQHDKLDRICQKLELAPRQTLLDVGCGKGGLLIHAARHYGVKGTGVTNSLAHWERANALINQHGVGDRVKVLLQDYASVAGVFDRVVSVGMLEHLPRREYPQYFRTLAKALRPNGRGLVHAIGCNTRVNRHDPFIQRYIFPGSDTPKLSAITRQLENHHLAILDAENLVRHYAVTAQRWLEAFRAHAPSLDASRYDAAFKRMWEYYLCCGIAAAKAGEAALYQVLFTNDYYAPYRYQRV</sequence>
<dbReference type="SUPFAM" id="SSF53335">
    <property type="entry name" value="S-adenosyl-L-methionine-dependent methyltransferases"/>
    <property type="match status" value="1"/>
</dbReference>
<keyword evidence="7" id="KW-1185">Reference proteome</keyword>
<dbReference type="Gene3D" id="3.40.50.150">
    <property type="entry name" value="Vaccinia Virus protein VP39"/>
    <property type="match status" value="1"/>
</dbReference>
<name>A0A6S6ZPW8_9BURK</name>
<gene>
    <name evidence="6" type="primary">cfa_1</name>
    <name evidence="6" type="ORF">LMG3441_00353</name>
</gene>
<keyword evidence="5" id="KW-0443">Lipid metabolism</keyword>
<dbReference type="Pfam" id="PF02353">
    <property type="entry name" value="CMAS"/>
    <property type="match status" value="1"/>
</dbReference>
<evidence type="ECO:0000256" key="1">
    <source>
        <dbReference type="ARBA" id="ARBA00010815"/>
    </source>
</evidence>
<evidence type="ECO:0000313" key="7">
    <source>
        <dbReference type="Proteomes" id="UP000494269"/>
    </source>
</evidence>